<keyword evidence="1" id="KW-1133">Transmembrane helix</keyword>
<evidence type="ECO:0000256" key="1">
    <source>
        <dbReference type="SAM" id="Phobius"/>
    </source>
</evidence>
<protein>
    <submittedName>
        <fullName evidence="3">Pro-sigmaK processing inhibitor BofA</fullName>
    </submittedName>
    <submittedName>
        <fullName evidence="2">SigmaK-factor processing regulatory protein BofA</fullName>
    </submittedName>
</protein>
<dbReference type="Pfam" id="PF07441">
    <property type="entry name" value="BofA"/>
    <property type="match status" value="1"/>
</dbReference>
<dbReference type="EMBL" id="CP014223">
    <property type="protein sequence ID" value="AMJ42518.1"/>
    <property type="molecule type" value="Genomic_DNA"/>
</dbReference>
<keyword evidence="1" id="KW-0472">Membrane</keyword>
<evidence type="ECO:0000313" key="2">
    <source>
        <dbReference type="EMBL" id="AMJ42518.1"/>
    </source>
</evidence>
<feature type="transmembrane region" description="Helical" evidence="1">
    <location>
        <begin position="27"/>
        <end position="45"/>
    </location>
</feature>
<accession>A0A120MKJ9</accession>
<dbReference type="InterPro" id="IPR010001">
    <property type="entry name" value="BofA"/>
</dbReference>
<proteinExistence type="predicted"/>
<dbReference type="EMBL" id="FQUA01000001">
    <property type="protein sequence ID" value="SHE32557.1"/>
    <property type="molecule type" value="Genomic_DNA"/>
</dbReference>
<dbReference type="OrthoDB" id="1929822at2"/>
<feature type="transmembrane region" description="Helical" evidence="1">
    <location>
        <begin position="57"/>
        <end position="79"/>
    </location>
</feature>
<evidence type="ECO:0000313" key="5">
    <source>
        <dbReference type="Proteomes" id="UP000184204"/>
    </source>
</evidence>
<sequence>MTEVLSVMIISCLIILILTAVAKPLRIVLRFILSAAVGGCCLWLCNRFGLPVGVNPATLFTVGLLGAPGFLGLIVLSFFL</sequence>
<reference evidence="3" key="4">
    <citation type="submission" date="2016-11" db="EMBL/GenBank/DDBJ databases">
        <authorList>
            <person name="Varghese N."/>
            <person name="Submissions S."/>
        </authorList>
    </citation>
    <scope>NUCLEOTIDE SEQUENCE</scope>
    <source>
        <strain evidence="3">DSM 1682</strain>
    </source>
</reference>
<dbReference type="Proteomes" id="UP000068026">
    <property type="component" value="Chromosome"/>
</dbReference>
<evidence type="ECO:0000313" key="4">
    <source>
        <dbReference type="Proteomes" id="UP000068026"/>
    </source>
</evidence>
<dbReference type="AlphaFoldDB" id="A0A120MKJ9"/>
<evidence type="ECO:0000313" key="3">
    <source>
        <dbReference type="EMBL" id="SHE32557.1"/>
    </source>
</evidence>
<reference evidence="2 4" key="1">
    <citation type="journal article" date="2016" name="Genome Announc.">
        <title>Complete Genome Sequence of the Amino Acid-Fermenting Clostridium propionicum X2 (DSM 1682).</title>
        <authorList>
            <person name="Poehlein A."/>
            <person name="Schlien K."/>
            <person name="Chowdhury N.P."/>
            <person name="Gottschalk G."/>
            <person name="Buckel W."/>
            <person name="Daniel R."/>
        </authorList>
    </citation>
    <scope>NUCLEOTIDE SEQUENCE [LARGE SCALE GENOMIC DNA]</scope>
    <source>
        <strain evidence="2 4">X2</strain>
    </source>
</reference>
<dbReference type="Proteomes" id="UP000184204">
    <property type="component" value="Unassembled WGS sequence"/>
</dbReference>
<organism evidence="3 5">
    <name type="scientific">Anaerotignum propionicum DSM 1682</name>
    <dbReference type="NCBI Taxonomy" id="991789"/>
    <lineage>
        <taxon>Bacteria</taxon>
        <taxon>Bacillati</taxon>
        <taxon>Bacillota</taxon>
        <taxon>Clostridia</taxon>
        <taxon>Lachnospirales</taxon>
        <taxon>Anaerotignaceae</taxon>
        <taxon>Anaerotignum</taxon>
    </lineage>
</organism>
<name>A0A120MKJ9_ANAPI</name>
<dbReference type="RefSeq" id="WP_066053458.1">
    <property type="nucleotide sequence ID" value="NZ_CP014223.1"/>
</dbReference>
<feature type="transmembrane region" description="Helical" evidence="1">
    <location>
        <begin position="6"/>
        <end position="22"/>
    </location>
</feature>
<reference evidence="5" key="3">
    <citation type="submission" date="2016-11" db="EMBL/GenBank/DDBJ databases">
        <authorList>
            <person name="Jaros S."/>
            <person name="Januszkiewicz K."/>
            <person name="Wedrychowicz H."/>
        </authorList>
    </citation>
    <scope>NUCLEOTIDE SEQUENCE [LARGE SCALE GENOMIC DNA]</scope>
    <source>
        <strain evidence="5">DSM 1682</strain>
    </source>
</reference>
<dbReference type="KEGG" id="cpro:CPRO_29890"/>
<gene>
    <name evidence="2" type="ORF">CPRO_29890</name>
    <name evidence="3" type="ORF">SAMN02745151_00398</name>
</gene>
<keyword evidence="4" id="KW-1185">Reference proteome</keyword>
<reference evidence="4" key="2">
    <citation type="submission" date="2016-01" db="EMBL/GenBank/DDBJ databases">
        <authorList>
            <person name="Poehlein A."/>
            <person name="Schlien K."/>
            <person name="Gottschalk G."/>
            <person name="Buckel W."/>
            <person name="Daniel R."/>
        </authorList>
    </citation>
    <scope>NUCLEOTIDE SEQUENCE [LARGE SCALE GENOMIC DNA]</scope>
    <source>
        <strain evidence="4">X2</strain>
    </source>
</reference>
<keyword evidence="1" id="KW-0812">Transmembrane</keyword>